<keyword evidence="7 19" id="KW-0479">Metal-binding</keyword>
<dbReference type="OrthoDB" id="18797at2759"/>
<evidence type="ECO:0000256" key="14">
    <source>
        <dbReference type="ARBA" id="ARBA00023054"/>
    </source>
</evidence>
<keyword evidence="10" id="KW-0378">Hydrolase</keyword>
<dbReference type="SUPFAM" id="SSF52540">
    <property type="entry name" value="P-loop containing nucleoside triphosphate hydrolases"/>
    <property type="match status" value="2"/>
</dbReference>
<evidence type="ECO:0000256" key="13">
    <source>
        <dbReference type="ARBA" id="ARBA00022842"/>
    </source>
</evidence>
<keyword evidence="12" id="KW-0067">ATP-binding</keyword>
<dbReference type="PROSITE" id="PS51131">
    <property type="entry name" value="ZN_HOOK"/>
    <property type="match status" value="1"/>
</dbReference>
<evidence type="ECO:0000256" key="11">
    <source>
        <dbReference type="ARBA" id="ARBA00022833"/>
    </source>
</evidence>
<keyword evidence="23" id="KW-1185">Reference proteome</keyword>
<organism evidence="22 23">
    <name type="scientific">Neocallimastix californiae</name>
    <dbReference type="NCBI Taxonomy" id="1754190"/>
    <lineage>
        <taxon>Eukaryota</taxon>
        <taxon>Fungi</taxon>
        <taxon>Fungi incertae sedis</taxon>
        <taxon>Chytridiomycota</taxon>
        <taxon>Chytridiomycota incertae sedis</taxon>
        <taxon>Neocallimastigomycetes</taxon>
        <taxon>Neocallimastigales</taxon>
        <taxon>Neocallimastigaceae</taxon>
        <taxon>Neocallimastix</taxon>
    </lineage>
</organism>
<evidence type="ECO:0000256" key="1">
    <source>
        <dbReference type="ARBA" id="ARBA00001947"/>
    </source>
</evidence>
<dbReference type="InterPro" id="IPR027417">
    <property type="entry name" value="P-loop_NTPase"/>
</dbReference>
<dbReference type="FunFam" id="3.40.50.300:FF:000593">
    <property type="entry name" value="DNA repair protein RAD50"/>
    <property type="match status" value="1"/>
</dbReference>
<evidence type="ECO:0000256" key="9">
    <source>
        <dbReference type="ARBA" id="ARBA00022763"/>
    </source>
</evidence>
<reference evidence="22 23" key="1">
    <citation type="submission" date="2016-08" db="EMBL/GenBank/DDBJ databases">
        <title>A Parts List for Fungal Cellulosomes Revealed by Comparative Genomics.</title>
        <authorList>
            <consortium name="DOE Joint Genome Institute"/>
            <person name="Haitjema C.H."/>
            <person name="Gilmore S.P."/>
            <person name="Henske J.K."/>
            <person name="Solomon K.V."/>
            <person name="De Groot R."/>
            <person name="Kuo A."/>
            <person name="Mondo S.J."/>
            <person name="Salamov A.A."/>
            <person name="Labutti K."/>
            <person name="Zhao Z."/>
            <person name="Chiniquy J."/>
            <person name="Barry K."/>
            <person name="Brewer H.M."/>
            <person name="Purvine S.O."/>
            <person name="Wright A.T."/>
            <person name="Boxma B."/>
            <person name="Van Alen T."/>
            <person name="Hackstein J.H."/>
            <person name="Baker S.E."/>
            <person name="Grigoriev I.V."/>
            <person name="O'Malley M.A."/>
        </authorList>
    </citation>
    <scope>NUCLEOTIDE SEQUENCE [LARGE SCALE GENOMIC DNA]</scope>
    <source>
        <strain evidence="22 23">G1</strain>
    </source>
</reference>
<sequence length="814" mass="96281">MNMIKEKESIIKLEQTKFDKKDYQSQIKNKEKELIVTKETFRNICDEIAKMHANSKLEVQYSITKDRLNKKEVSMNELKNEYQKNMKIVYNKEQEDNKVKSINNNYKKTLNDQKIKLKDEIDQIKNHLASTKTRLSISETSFQKSSSELERNNEILKKTCGDEDLKEVLKESEKVLLEKQDILANISSAKIMYTKFIAKSKKSHSCPLCIKKFENQEEDKFVERLEKIIQKIPETIEKAKAKVEEELKKREKLRSLEPLYLKTESLKNNELVKLKEDINKYQKEILELDNKLIQLNKEMEQLTLKEKQFKEFEESCYNYENALNDYKSTENELNNLKNKLNKIGSNKDLDELQKDQQLYQNKSDELQKAISEMHNQYSTELTQLQKYKNELLDMNEKLSNLNNKINEYGFIKISMDNLLKENENIEQELKKLKDEEKNIENKINVVENELFQVKQQNNEERLKKTALIKELKESIERVNSVNSEIKSYKSKNIEGLLQQAEQELIKIDKELKDCQSKILEITNKLSTQNEYFLKIQVLKREIEDNIKYRTIQNKLQIINQKKVELESKISHYDKETYSENLRILYQKREELLNEKATISGELKQLEDRVRQLERELTTEYKNVDEDYIKSQLKLKTDEMAYDDLDKYSKALDNAIMHYHSIKMEEINRTIQELWVQTYQGSDIDTIEIRGEKELSKSKVKSYNYRVVMLKDGKEINMRGRCSSGQKVLASLIIRLALAESFCINCGILALDEPTTNLDKANIESLAESLTMLIKHRRKQSNFQLVIITHDESFVQQIGKSEFASYYYRISKDIK</sequence>
<dbReference type="PANTHER" id="PTHR18867">
    <property type="entry name" value="RAD50"/>
    <property type="match status" value="1"/>
</dbReference>
<comment type="catalytic activity">
    <reaction evidence="18">
        <text>ATP + H2O = ADP + phosphate + H(+)</text>
        <dbReference type="Rhea" id="RHEA:13065"/>
        <dbReference type="ChEBI" id="CHEBI:15377"/>
        <dbReference type="ChEBI" id="CHEBI:15378"/>
        <dbReference type="ChEBI" id="CHEBI:30616"/>
        <dbReference type="ChEBI" id="CHEBI:43474"/>
        <dbReference type="ChEBI" id="CHEBI:456216"/>
    </reaction>
</comment>
<dbReference type="GO" id="GO:0003691">
    <property type="term" value="F:double-stranded telomeric DNA binding"/>
    <property type="evidence" value="ECO:0007669"/>
    <property type="project" value="TreeGrafter"/>
</dbReference>
<keyword evidence="6" id="KW-0158">Chromosome</keyword>
<dbReference type="PANTHER" id="PTHR18867:SF12">
    <property type="entry name" value="DNA REPAIR PROTEIN RAD50"/>
    <property type="match status" value="1"/>
</dbReference>
<keyword evidence="17" id="KW-0469">Meiosis</keyword>
<evidence type="ECO:0000256" key="18">
    <source>
        <dbReference type="ARBA" id="ARBA00049360"/>
    </source>
</evidence>
<evidence type="ECO:0000256" key="5">
    <source>
        <dbReference type="ARBA" id="ARBA00017893"/>
    </source>
</evidence>
<feature type="domain" description="Zinc-hook" evidence="21">
    <location>
        <begin position="162"/>
        <end position="258"/>
    </location>
</feature>
<dbReference type="GO" id="GO:0051880">
    <property type="term" value="F:G-quadruplex DNA binding"/>
    <property type="evidence" value="ECO:0007669"/>
    <property type="project" value="TreeGrafter"/>
</dbReference>
<comment type="caution">
    <text evidence="22">The sequence shown here is derived from an EMBL/GenBank/DDBJ whole genome shotgun (WGS) entry which is preliminary data.</text>
</comment>
<keyword evidence="14 20" id="KW-0175">Coiled coil</keyword>
<evidence type="ECO:0000313" key="23">
    <source>
        <dbReference type="Proteomes" id="UP000193920"/>
    </source>
</evidence>
<dbReference type="GO" id="GO:0006302">
    <property type="term" value="P:double-strand break repair"/>
    <property type="evidence" value="ECO:0007669"/>
    <property type="project" value="TreeGrafter"/>
</dbReference>
<keyword evidence="11 19" id="KW-0862">Zinc</keyword>
<dbReference type="GO" id="GO:0030870">
    <property type="term" value="C:Mre11 complex"/>
    <property type="evidence" value="ECO:0007669"/>
    <property type="project" value="TreeGrafter"/>
</dbReference>
<dbReference type="GO" id="GO:0000722">
    <property type="term" value="P:telomere maintenance via recombination"/>
    <property type="evidence" value="ECO:0007669"/>
    <property type="project" value="UniProtKB-ARBA"/>
</dbReference>
<dbReference type="GO" id="GO:0043047">
    <property type="term" value="F:single-stranded telomeric DNA binding"/>
    <property type="evidence" value="ECO:0007669"/>
    <property type="project" value="TreeGrafter"/>
</dbReference>
<dbReference type="GO" id="GO:0005524">
    <property type="term" value="F:ATP binding"/>
    <property type="evidence" value="ECO:0007669"/>
    <property type="project" value="UniProtKB-KW"/>
</dbReference>
<keyword evidence="16" id="KW-0539">Nucleus</keyword>
<dbReference type="STRING" id="1754190.A0A1Y2AKB5"/>
<feature type="coiled-coil region" evidence="20">
    <location>
        <begin position="13"/>
        <end position="134"/>
    </location>
</feature>
<evidence type="ECO:0000256" key="16">
    <source>
        <dbReference type="ARBA" id="ARBA00023242"/>
    </source>
</evidence>
<keyword evidence="15" id="KW-0234">DNA repair</keyword>
<gene>
    <name evidence="22" type="ORF">LY90DRAFT_662398</name>
</gene>
<evidence type="ECO:0000256" key="15">
    <source>
        <dbReference type="ARBA" id="ARBA00023204"/>
    </source>
</evidence>
<evidence type="ECO:0000256" key="19">
    <source>
        <dbReference type="PROSITE-ProRule" id="PRU00471"/>
    </source>
</evidence>
<evidence type="ECO:0000256" key="17">
    <source>
        <dbReference type="ARBA" id="ARBA00023254"/>
    </source>
</evidence>
<evidence type="ECO:0000256" key="7">
    <source>
        <dbReference type="ARBA" id="ARBA00022723"/>
    </source>
</evidence>
<evidence type="ECO:0000256" key="2">
    <source>
        <dbReference type="ARBA" id="ARBA00004123"/>
    </source>
</evidence>
<comment type="cofactor">
    <cofactor evidence="1">
        <name>Zn(2+)</name>
        <dbReference type="ChEBI" id="CHEBI:29105"/>
    </cofactor>
</comment>
<dbReference type="GO" id="GO:0046872">
    <property type="term" value="F:metal ion binding"/>
    <property type="evidence" value="ECO:0007669"/>
    <property type="project" value="UniProtKB-UniRule"/>
</dbReference>
<evidence type="ECO:0000313" key="22">
    <source>
        <dbReference type="EMBL" id="ORY22740.1"/>
    </source>
</evidence>
<evidence type="ECO:0000256" key="3">
    <source>
        <dbReference type="ARBA" id="ARBA00004286"/>
    </source>
</evidence>
<evidence type="ECO:0000256" key="10">
    <source>
        <dbReference type="ARBA" id="ARBA00022801"/>
    </source>
</evidence>
<keyword evidence="9" id="KW-0227">DNA damage</keyword>
<evidence type="ECO:0000256" key="6">
    <source>
        <dbReference type="ARBA" id="ARBA00022454"/>
    </source>
</evidence>
<protein>
    <recommendedName>
        <fullName evidence="5">DNA repair protein RAD50</fullName>
    </recommendedName>
</protein>
<feature type="coiled-coil region" evidence="20">
    <location>
        <begin position="222"/>
        <end position="517"/>
    </location>
</feature>
<dbReference type="GO" id="GO:0016787">
    <property type="term" value="F:hydrolase activity"/>
    <property type="evidence" value="ECO:0007669"/>
    <property type="project" value="UniProtKB-KW"/>
</dbReference>
<evidence type="ECO:0000256" key="4">
    <source>
        <dbReference type="ARBA" id="ARBA00009439"/>
    </source>
</evidence>
<dbReference type="Pfam" id="PF04423">
    <property type="entry name" value="Rad50_zn_hook"/>
    <property type="match status" value="1"/>
</dbReference>
<accession>A0A1Y2AKB5</accession>
<dbReference type="Proteomes" id="UP000193920">
    <property type="component" value="Unassembled WGS sequence"/>
</dbReference>
<dbReference type="EMBL" id="MCOG01000243">
    <property type="protein sequence ID" value="ORY22740.1"/>
    <property type="molecule type" value="Genomic_DNA"/>
</dbReference>
<dbReference type="Gene3D" id="3.40.50.300">
    <property type="entry name" value="P-loop containing nucleotide triphosphate hydrolases"/>
    <property type="match status" value="1"/>
</dbReference>
<keyword evidence="13" id="KW-0460">Magnesium</keyword>
<dbReference type="GO" id="GO:0007004">
    <property type="term" value="P:telomere maintenance via telomerase"/>
    <property type="evidence" value="ECO:0007669"/>
    <property type="project" value="TreeGrafter"/>
</dbReference>
<comment type="subcellular location">
    <subcellularLocation>
        <location evidence="3">Chromosome</location>
    </subcellularLocation>
    <subcellularLocation>
        <location evidence="2">Nucleus</location>
    </subcellularLocation>
</comment>
<evidence type="ECO:0000256" key="12">
    <source>
        <dbReference type="ARBA" id="ARBA00022840"/>
    </source>
</evidence>
<evidence type="ECO:0000259" key="21">
    <source>
        <dbReference type="PROSITE" id="PS51131"/>
    </source>
</evidence>
<proteinExistence type="inferred from homology"/>
<dbReference type="InterPro" id="IPR013134">
    <property type="entry name" value="Zn_hook_RAD50"/>
</dbReference>
<feature type="binding site" evidence="19">
    <location>
        <position position="209"/>
    </location>
    <ligand>
        <name>Zn(2+)</name>
        <dbReference type="ChEBI" id="CHEBI:29105"/>
    </ligand>
</feature>
<evidence type="ECO:0000256" key="20">
    <source>
        <dbReference type="SAM" id="Coils"/>
    </source>
</evidence>
<feature type="coiled-coil region" evidence="20">
    <location>
        <begin position="548"/>
        <end position="622"/>
    </location>
</feature>
<comment type="similarity">
    <text evidence="4">Belongs to the SMC family. RAD50 subfamily.</text>
</comment>
<evidence type="ECO:0000256" key="8">
    <source>
        <dbReference type="ARBA" id="ARBA00022741"/>
    </source>
</evidence>
<keyword evidence="8" id="KW-0547">Nucleotide-binding</keyword>
<dbReference type="GO" id="GO:0070192">
    <property type="term" value="P:chromosome organization involved in meiotic cell cycle"/>
    <property type="evidence" value="ECO:0007669"/>
    <property type="project" value="TreeGrafter"/>
</dbReference>
<name>A0A1Y2AKB5_9FUNG</name>
<dbReference type="Pfam" id="PF13558">
    <property type="entry name" value="SbcC_Walker_B"/>
    <property type="match status" value="1"/>
</dbReference>
<dbReference type="AlphaFoldDB" id="A0A1Y2AKB5"/>
<dbReference type="GO" id="GO:0000794">
    <property type="term" value="C:condensed nuclear chromosome"/>
    <property type="evidence" value="ECO:0007669"/>
    <property type="project" value="TreeGrafter"/>
</dbReference>
<feature type="binding site" evidence="19">
    <location>
        <position position="206"/>
    </location>
    <ligand>
        <name>Zn(2+)</name>
        <dbReference type="ChEBI" id="CHEBI:29105"/>
    </ligand>
</feature>